<proteinExistence type="predicted"/>
<evidence type="ECO:0000313" key="1">
    <source>
        <dbReference type="EMBL" id="SNS84192.1"/>
    </source>
</evidence>
<dbReference type="RefSeq" id="WP_089356208.1">
    <property type="nucleotide sequence ID" value="NZ_FZPD01000002.1"/>
</dbReference>
<organism evidence="1 2">
    <name type="scientific">Ekhidna lutea</name>
    <dbReference type="NCBI Taxonomy" id="447679"/>
    <lineage>
        <taxon>Bacteria</taxon>
        <taxon>Pseudomonadati</taxon>
        <taxon>Bacteroidota</taxon>
        <taxon>Cytophagia</taxon>
        <taxon>Cytophagales</taxon>
        <taxon>Reichenbachiellaceae</taxon>
        <taxon>Ekhidna</taxon>
    </lineage>
</organism>
<name>A0A239HSA7_EKHLU</name>
<accession>A0A239HSA7</accession>
<protein>
    <recommendedName>
        <fullName evidence="3">Lipoprotein</fullName>
    </recommendedName>
</protein>
<evidence type="ECO:0008006" key="3">
    <source>
        <dbReference type="Google" id="ProtNLM"/>
    </source>
</evidence>
<dbReference type="EMBL" id="FZPD01000002">
    <property type="protein sequence ID" value="SNS84192.1"/>
    <property type="molecule type" value="Genomic_DNA"/>
</dbReference>
<gene>
    <name evidence="1" type="ORF">SAMN05421640_1474</name>
</gene>
<dbReference type="Proteomes" id="UP000198393">
    <property type="component" value="Unassembled WGS sequence"/>
</dbReference>
<reference evidence="1 2" key="1">
    <citation type="submission" date="2017-06" db="EMBL/GenBank/DDBJ databases">
        <authorList>
            <person name="Kim H.J."/>
            <person name="Triplett B.A."/>
        </authorList>
    </citation>
    <scope>NUCLEOTIDE SEQUENCE [LARGE SCALE GENOMIC DNA]</scope>
    <source>
        <strain evidence="1 2">DSM 19307</strain>
    </source>
</reference>
<dbReference type="OrthoDB" id="1493129at2"/>
<dbReference type="PROSITE" id="PS51257">
    <property type="entry name" value="PROKAR_LIPOPROTEIN"/>
    <property type="match status" value="1"/>
</dbReference>
<keyword evidence="2" id="KW-1185">Reference proteome</keyword>
<evidence type="ECO:0000313" key="2">
    <source>
        <dbReference type="Proteomes" id="UP000198393"/>
    </source>
</evidence>
<sequence>MRFIAHYLIGLLLLTSCVQTENKKLAIESTLEKKAITLTNRQKESDSIGGFSIINTGPRGGRYLNSSGIDYRYTVFRIQIINDTIAPINFDIKLPGSSISLLPDSTIELNVFLVPEKYIPIAIKDTFNFGLDLEKFFESGDPQKFEFNSVIEPNKQSTIYIGMLFASEIANGATRSQLAVEGHDESPHYPVESTVHYHLKNQPLDLIYGISFDAPNNYISIPCGQVRIK</sequence>
<dbReference type="AlphaFoldDB" id="A0A239HSA7"/>